<evidence type="ECO:0000313" key="2">
    <source>
        <dbReference type="Proteomes" id="UP000195569"/>
    </source>
</evidence>
<proteinExistence type="predicted"/>
<dbReference type="OrthoDB" id="9089868at2"/>
<organism evidence="1 2">
    <name type="scientific">Paraburkholderia piptadeniae</name>
    <dbReference type="NCBI Taxonomy" id="1701573"/>
    <lineage>
        <taxon>Bacteria</taxon>
        <taxon>Pseudomonadati</taxon>
        <taxon>Pseudomonadota</taxon>
        <taxon>Betaproteobacteria</taxon>
        <taxon>Burkholderiales</taxon>
        <taxon>Burkholderiaceae</taxon>
        <taxon>Paraburkholderia</taxon>
    </lineage>
</organism>
<protein>
    <submittedName>
        <fullName evidence="1">Uncharacterized protein</fullName>
    </submittedName>
</protein>
<gene>
    <name evidence="1" type="ORF">BN2476_300130</name>
</gene>
<dbReference type="Proteomes" id="UP000195569">
    <property type="component" value="Unassembled WGS sequence"/>
</dbReference>
<keyword evidence="2" id="KW-1185">Reference proteome</keyword>
<dbReference type="RefSeq" id="WP_087734999.1">
    <property type="nucleotide sequence ID" value="NZ_CYGY02000030.1"/>
</dbReference>
<sequence>MPMPIVDPTDAKALMQELFSNEQWAKDRFAEHLSEPILALSEALAGCFRSMDKLKNAAAQINTQRTSLVSAFMYGVLDDLVISTKLLLTGKLSPAGNVMRQVVEGIAMSILCSTDDPLIIGWKNRKPVKAHYWEKVWEEDKQTQGYLAVDQLGWNAAALGVRAEGVEQMRYARTRYNAYSHCGTTTITCRVPIEAPGVFHLGGEFDEAKLVLYRAELDSRIALCRLLPGLITHLTATMTP</sequence>
<accession>A0A1N7S2T4</accession>
<comment type="caution">
    <text evidence="1">The sequence shown here is derived from an EMBL/GenBank/DDBJ whole genome shotgun (WGS) entry which is preliminary data.</text>
</comment>
<dbReference type="EMBL" id="CYGY02000030">
    <property type="protein sequence ID" value="SIT41690.1"/>
    <property type="molecule type" value="Genomic_DNA"/>
</dbReference>
<evidence type="ECO:0000313" key="1">
    <source>
        <dbReference type="EMBL" id="SIT41690.1"/>
    </source>
</evidence>
<reference evidence="1" key="1">
    <citation type="submission" date="2016-12" db="EMBL/GenBank/DDBJ databases">
        <authorList>
            <person name="Moulin L."/>
        </authorList>
    </citation>
    <scope>NUCLEOTIDE SEQUENCE [LARGE SCALE GENOMIC DNA]</scope>
    <source>
        <strain evidence="1">STM 7183</strain>
    </source>
</reference>
<name>A0A1N7S2T4_9BURK</name>
<dbReference type="AlphaFoldDB" id="A0A1N7S2T4"/>